<dbReference type="EMBL" id="JARK01001362">
    <property type="protein sequence ID" value="EYC18883.1"/>
    <property type="molecule type" value="Genomic_DNA"/>
</dbReference>
<dbReference type="Proteomes" id="UP000024635">
    <property type="component" value="Unassembled WGS sequence"/>
</dbReference>
<reference evidence="2" key="1">
    <citation type="submission" date="2014-02" db="EMBL/GenBank/DDBJ databases">
        <title>The genome and transcriptome of the zoonotic hookworm Ancylostoma ceylanicum reveal infection-specific gene families.</title>
        <authorList>
            <person name="Schwarz E.M."/>
            <person name="Hu Y."/>
            <person name="Antoshechkin I."/>
            <person name="Miller M.M."/>
            <person name="Sternberg P.W."/>
            <person name="Aroian R.V."/>
        </authorList>
    </citation>
    <scope>NUCLEOTIDE SEQUENCE</scope>
    <source>
        <strain evidence="2">HY135</strain>
    </source>
</reference>
<name>A0A016UTW6_9BILA</name>
<accession>A0A016UTW6</accession>
<keyword evidence="3" id="KW-1185">Reference proteome</keyword>
<dbReference type="EMBL" id="JARK01001362">
    <property type="protein sequence ID" value="EYC18884.1"/>
    <property type="molecule type" value="Genomic_DNA"/>
</dbReference>
<comment type="caution">
    <text evidence="2">The sequence shown here is derived from an EMBL/GenBank/DDBJ whole genome shotgun (WGS) entry which is preliminary data.</text>
</comment>
<evidence type="ECO:0000313" key="3">
    <source>
        <dbReference type="Proteomes" id="UP000024635"/>
    </source>
</evidence>
<evidence type="ECO:0000313" key="1">
    <source>
        <dbReference type="EMBL" id="EYC18883.1"/>
    </source>
</evidence>
<organism evidence="2 3">
    <name type="scientific">Ancylostoma ceylanicum</name>
    <dbReference type="NCBI Taxonomy" id="53326"/>
    <lineage>
        <taxon>Eukaryota</taxon>
        <taxon>Metazoa</taxon>
        <taxon>Ecdysozoa</taxon>
        <taxon>Nematoda</taxon>
        <taxon>Chromadorea</taxon>
        <taxon>Rhabditida</taxon>
        <taxon>Rhabditina</taxon>
        <taxon>Rhabditomorpha</taxon>
        <taxon>Strongyloidea</taxon>
        <taxon>Ancylostomatidae</taxon>
        <taxon>Ancylostomatinae</taxon>
        <taxon>Ancylostoma</taxon>
    </lineage>
</organism>
<proteinExistence type="predicted"/>
<evidence type="ECO:0000313" key="2">
    <source>
        <dbReference type="EMBL" id="EYC18884.1"/>
    </source>
</evidence>
<reference evidence="3" key="2">
    <citation type="journal article" date="2015" name="Nat. Genet.">
        <title>The genome and transcriptome of the zoonotic hookworm Ancylostoma ceylanicum identify infection-specific gene families.</title>
        <authorList>
            <person name="Schwarz E.M."/>
            <person name="Hu Y."/>
            <person name="Antoshechkin I."/>
            <person name="Miller M.M."/>
            <person name="Sternberg P.W."/>
            <person name="Aroian R.V."/>
        </authorList>
    </citation>
    <scope>NUCLEOTIDE SEQUENCE</scope>
    <source>
        <strain evidence="3">HY135</strain>
    </source>
</reference>
<gene>
    <name evidence="2" type="primary">Acey_s0026.g1427</name>
    <name evidence="1" type="synonym">Acey_s0026.g1426</name>
    <name evidence="1" type="ORF">Y032_0026g1426</name>
    <name evidence="2" type="ORF">Y032_0026g1427</name>
</gene>
<protein>
    <submittedName>
        <fullName evidence="2">Uncharacterized protein</fullName>
    </submittedName>
</protein>
<dbReference type="AlphaFoldDB" id="A0A016UTW6"/>
<sequence>MWREQIGSGAQNAEEALRSRMPFPTNAIRAPKQKPQWAPNLLALELDLIRMFRAVQMNPHRDNMTTTERRGLTDALRLRKSLRFSIGDKSDAFVVIDKEMDKQLATITLNDSSTYLR</sequence>